<feature type="compositionally biased region" description="Pro residues" evidence="3">
    <location>
        <begin position="24"/>
        <end position="35"/>
    </location>
</feature>
<dbReference type="SUPFAM" id="SSF47943">
    <property type="entry name" value="Retrovirus capsid protein, N-terminal core domain"/>
    <property type="match status" value="1"/>
</dbReference>
<dbReference type="Pfam" id="PF02093">
    <property type="entry name" value="Gag_p30"/>
    <property type="match status" value="1"/>
</dbReference>
<evidence type="ECO:0000259" key="4">
    <source>
        <dbReference type="PROSITE" id="PS50878"/>
    </source>
</evidence>
<dbReference type="InParanoid" id="A0A6P8R4C0"/>
<dbReference type="Pfam" id="PF17919">
    <property type="entry name" value="RT_RNaseH_2"/>
    <property type="match status" value="1"/>
</dbReference>
<gene>
    <name evidence="6" type="primary">LOC117357239</name>
</gene>
<evidence type="ECO:0000256" key="3">
    <source>
        <dbReference type="SAM" id="MobiDB-lite"/>
    </source>
</evidence>
<dbReference type="InterPro" id="IPR003036">
    <property type="entry name" value="Gag_P30"/>
</dbReference>
<protein>
    <recommendedName>
        <fullName evidence="2">ribonuclease H</fullName>
        <ecNumber evidence="2">3.1.26.4</ecNumber>
    </recommendedName>
</protein>
<dbReference type="PROSITE" id="PS50878">
    <property type="entry name" value="RT_POL"/>
    <property type="match status" value="1"/>
</dbReference>
<dbReference type="GO" id="GO:0004523">
    <property type="term" value="F:RNA-DNA hybrid ribonuclease activity"/>
    <property type="evidence" value="ECO:0007669"/>
    <property type="project" value="UniProtKB-EC"/>
</dbReference>
<dbReference type="Gene3D" id="3.30.70.270">
    <property type="match status" value="2"/>
</dbReference>
<dbReference type="EC" id="3.1.26.4" evidence="2"/>
<evidence type="ECO:0000256" key="2">
    <source>
        <dbReference type="ARBA" id="ARBA00012180"/>
    </source>
</evidence>
<dbReference type="InterPro" id="IPR008919">
    <property type="entry name" value="Retrov_capsid_N"/>
</dbReference>
<dbReference type="Gene3D" id="3.10.20.370">
    <property type="match status" value="1"/>
</dbReference>
<feature type="domain" description="Reverse transcriptase" evidence="4">
    <location>
        <begin position="431"/>
        <end position="623"/>
    </location>
</feature>
<dbReference type="InterPro" id="IPR041577">
    <property type="entry name" value="RT_RNaseH_2"/>
</dbReference>
<dbReference type="InterPro" id="IPR043502">
    <property type="entry name" value="DNA/RNA_pol_sf"/>
</dbReference>
<dbReference type="PANTHER" id="PTHR33064:SF37">
    <property type="entry name" value="RIBONUCLEASE H"/>
    <property type="match status" value="1"/>
</dbReference>
<dbReference type="AlphaFoldDB" id="A0A6P8R4C0"/>
<dbReference type="Proteomes" id="UP000515159">
    <property type="component" value="Chromosome 3"/>
</dbReference>
<comment type="similarity">
    <text evidence="1">Belongs to the beta type-B retroviral polymerase family. HERV class-II K(HML-2) pol subfamily.</text>
</comment>
<evidence type="ECO:0000313" key="6">
    <source>
        <dbReference type="RefSeq" id="XP_033793501.1"/>
    </source>
</evidence>
<dbReference type="GeneID" id="117357239"/>
<evidence type="ECO:0000256" key="1">
    <source>
        <dbReference type="ARBA" id="ARBA00010879"/>
    </source>
</evidence>
<feature type="region of interest" description="Disordered" evidence="3">
    <location>
        <begin position="1"/>
        <end position="87"/>
    </location>
</feature>
<dbReference type="FunFam" id="3.30.70.270:FF:000020">
    <property type="entry name" value="Transposon Tf2-6 polyprotein-like Protein"/>
    <property type="match status" value="1"/>
</dbReference>
<dbReference type="Pfam" id="PF00078">
    <property type="entry name" value="RVT_1"/>
    <property type="match status" value="1"/>
</dbReference>
<dbReference type="KEGG" id="gsh:117357239"/>
<dbReference type="PANTHER" id="PTHR33064">
    <property type="entry name" value="POL PROTEIN"/>
    <property type="match status" value="1"/>
</dbReference>
<reference evidence="6" key="1">
    <citation type="submission" date="2025-08" db="UniProtKB">
        <authorList>
            <consortium name="RefSeq"/>
        </authorList>
    </citation>
    <scope>IDENTIFICATION</scope>
</reference>
<dbReference type="Gene3D" id="1.10.375.10">
    <property type="entry name" value="Human Immunodeficiency Virus Type 1 Capsid Protein"/>
    <property type="match status" value="1"/>
</dbReference>
<dbReference type="InterPro" id="IPR000477">
    <property type="entry name" value="RT_dom"/>
</dbReference>
<proteinExistence type="inferred from homology"/>
<name>A0A6P8R4C0_GEOSA</name>
<dbReference type="InterPro" id="IPR043128">
    <property type="entry name" value="Rev_trsase/Diguanyl_cyclase"/>
</dbReference>
<sequence>MALRRKVQENCPVLSEPLDSGPDPLEPSAPPPSYTPRPDLNVPVGPGDRDIQDPDLPPSPDLPPQQALHPQPDPQASFSPPLQSRLRHRPDKPAAILPLRHTLTAQLPDDQGFPRPPITHLVYTPFSTTDIYNWKTNCPPFSEKPQATIDLLTSIFQTHLPTWADCQQLLVCLLSTEERRRALSEARKHAQTLASVDPNPDNWLTIHFPDTDPSWQPDQPAHMTLLDSYRKYIIQGLVQSSRKPINVTRVAEIMQKPDESPAAFLERLTEAYRTYTPFDPELPENLRMVNTSFVSQAQPDIRRKLQKQEGFAGMTTTQLLEIAQRVFMNRDTAARREADRCLRRKADLFALALRTPYKSPSGEPAPHPAVPSYLLTVPPDLWAESGSPGLAHNIPPFVIDLKPAATPVSIKQYHIPKRALTSIIVHLDRLARDGFIRPCTSPWNTPLLPVLKPGDPPDYRPVQDLRAVNSRTTDIHPLVPNPYTLLSHIPPSATVFTVLDLKDAFFCCRLAPVSQPIFAFERPDPDPSRSPTQATWTRLPQGFKNSPTLFSTALAQDLSSFSLPPPACLLQYIDDLLLCCPDLSSAHTHTLSLLLHLYDCGYRVSLKKAQFSLPSVTYLGFTISQGQRSLPPDRAEALCSLPTPTDRKSLRTFLGIAGYCRLWIPDFATLAKPLYEATKGPDRSPFLWTSAQQKAHDSLRSALLSAPALGLPDPEKPFHLYCHERSGIASGVLLQTLGSWKRPAAYLSRQLDPVASGWPPCLRAVAAAADLVAHASKFTFGQHLTVHVPHDVLSLLDYRAHLWLSNERLLKYTALFSENPTLSLVLMESAKPTTAWEVERRQLAEAMRESERTQMDLWKADQTAQQTRHAELLHMLGEQVQAMHKLAQWQVTEPTTSAPVGASFGEPIRLNKLAPEDEMEDFLLAFERVAGASHWPQDQWAIKLIPCLAGQALEAYRTLNAEQASDYKCLKEVLLEYLGHTPEQTFEVINGFSAQRSPAWAYSTWERMQYLVGGLLLTGQSLRIPAEPACFGSLQEVRVCPPGSSLSADSVKGLSTGFVVLE</sequence>
<dbReference type="OrthoDB" id="9908684at2759"/>
<keyword evidence="5" id="KW-1185">Reference proteome</keyword>
<dbReference type="GO" id="GO:0019068">
    <property type="term" value="P:virion assembly"/>
    <property type="evidence" value="ECO:0007669"/>
    <property type="project" value="InterPro"/>
</dbReference>
<organism evidence="5 6">
    <name type="scientific">Geotrypetes seraphini</name>
    <name type="common">Gaboon caecilian</name>
    <name type="synonym">Caecilia seraphini</name>
    <dbReference type="NCBI Taxonomy" id="260995"/>
    <lineage>
        <taxon>Eukaryota</taxon>
        <taxon>Metazoa</taxon>
        <taxon>Chordata</taxon>
        <taxon>Craniata</taxon>
        <taxon>Vertebrata</taxon>
        <taxon>Euteleostomi</taxon>
        <taxon>Amphibia</taxon>
        <taxon>Gymnophiona</taxon>
        <taxon>Geotrypetes</taxon>
    </lineage>
</organism>
<accession>A0A6P8R4C0</accession>
<dbReference type="Gene3D" id="3.10.10.10">
    <property type="entry name" value="HIV Type 1 Reverse Transcriptase, subunit A, domain 1"/>
    <property type="match status" value="1"/>
</dbReference>
<evidence type="ECO:0000313" key="5">
    <source>
        <dbReference type="Proteomes" id="UP000515159"/>
    </source>
</evidence>
<dbReference type="SUPFAM" id="SSF56672">
    <property type="entry name" value="DNA/RNA polymerases"/>
    <property type="match status" value="1"/>
</dbReference>
<dbReference type="RefSeq" id="XP_033793501.1">
    <property type="nucleotide sequence ID" value="XM_033937610.1"/>
</dbReference>
<dbReference type="InterPro" id="IPR051320">
    <property type="entry name" value="Viral_Replic_Matur_Polypro"/>
</dbReference>